<dbReference type="Gene3D" id="1.20.1050.10">
    <property type="match status" value="1"/>
</dbReference>
<dbReference type="PANTHER" id="PTHR12289:SF67">
    <property type="match status" value="1"/>
</dbReference>
<dbReference type="InterPro" id="IPR004045">
    <property type="entry name" value="Glutathione_S-Trfase_N"/>
</dbReference>
<dbReference type="Gene3D" id="3.40.30.10">
    <property type="entry name" value="Glutaredoxin"/>
    <property type="match status" value="1"/>
</dbReference>
<keyword evidence="2" id="KW-0808">Transferase</keyword>
<dbReference type="CDD" id="cd00299">
    <property type="entry name" value="GST_C_family"/>
    <property type="match status" value="1"/>
</dbReference>
<dbReference type="KEGG" id="osg:BST96_00575"/>
<dbReference type="Pfam" id="PF13417">
    <property type="entry name" value="GST_N_3"/>
    <property type="match status" value="1"/>
</dbReference>
<dbReference type="InterPro" id="IPR036282">
    <property type="entry name" value="Glutathione-S-Trfase_C_sf"/>
</dbReference>
<proteinExistence type="predicted"/>
<dbReference type="SUPFAM" id="SSF47616">
    <property type="entry name" value="GST C-terminal domain-like"/>
    <property type="match status" value="1"/>
</dbReference>
<organism evidence="2 3">
    <name type="scientific">Oceanicoccus sagamiensis</name>
    <dbReference type="NCBI Taxonomy" id="716816"/>
    <lineage>
        <taxon>Bacteria</taxon>
        <taxon>Pseudomonadati</taxon>
        <taxon>Pseudomonadota</taxon>
        <taxon>Gammaproteobacteria</taxon>
        <taxon>Cellvibrionales</taxon>
        <taxon>Spongiibacteraceae</taxon>
        <taxon>Oceanicoccus</taxon>
    </lineage>
</organism>
<sequence>MNKECTVSTTYTTDNPLRLIGATGSPYTRKMLSLLRYRRIPHAMIWADPAAALDGLGISKPKITFLPTFIFKDDSGESEAVCDSTPIIHRLEKLFTPRSVIPDDPALAFINFLLEDFGDEWCTKFMFHYRWYFSEDADNAGTQLPLIMDVTMGEEALQQVKTFFADRQTGRLGYVGSNDTTAPIIDASYRRLLSLLEEHFKNQPFLLGDKPGSGDFALFGQLSQLIGFDPTPRAIAHKVSPRTIAWVSTLEDQSGLESEEKNWTSLETVPATLKNILTEIGRTYVPALLANAKALQAGEKQWQTEIDGGLWSQQSFPYQGKCLQWINEEYQNLSQSDKQRVDRLITGTGCEALLAPH</sequence>
<dbReference type="EMBL" id="CP019343">
    <property type="protein sequence ID" value="ARN72737.1"/>
    <property type="molecule type" value="Genomic_DNA"/>
</dbReference>
<dbReference type="SUPFAM" id="SSF52833">
    <property type="entry name" value="Thioredoxin-like"/>
    <property type="match status" value="1"/>
</dbReference>
<dbReference type="InterPro" id="IPR036249">
    <property type="entry name" value="Thioredoxin-like_sf"/>
</dbReference>
<evidence type="ECO:0000313" key="3">
    <source>
        <dbReference type="Proteomes" id="UP000193450"/>
    </source>
</evidence>
<feature type="domain" description="GST N-terminal" evidence="1">
    <location>
        <begin position="19"/>
        <end position="97"/>
    </location>
</feature>
<evidence type="ECO:0000313" key="2">
    <source>
        <dbReference type="EMBL" id="ARN72737.1"/>
    </source>
</evidence>
<protein>
    <submittedName>
        <fullName evidence="2">Glutathione S-transferase</fullName>
    </submittedName>
</protein>
<gene>
    <name evidence="2" type="ORF">BST96_00575</name>
</gene>
<evidence type="ECO:0000259" key="1">
    <source>
        <dbReference type="Pfam" id="PF13417"/>
    </source>
</evidence>
<dbReference type="PANTHER" id="PTHR12289">
    <property type="entry name" value="METAXIN RELATED"/>
    <property type="match status" value="1"/>
</dbReference>
<dbReference type="InterPro" id="IPR050931">
    <property type="entry name" value="Mito_Protein_Transport_Metaxin"/>
</dbReference>
<dbReference type="GO" id="GO:0005737">
    <property type="term" value="C:cytoplasm"/>
    <property type="evidence" value="ECO:0007669"/>
    <property type="project" value="TreeGrafter"/>
</dbReference>
<dbReference type="STRING" id="716816.BST96_00575"/>
<keyword evidence="3" id="KW-1185">Reference proteome</keyword>
<dbReference type="AlphaFoldDB" id="A0A1X9NCP4"/>
<reference evidence="2 3" key="1">
    <citation type="submission" date="2016-11" db="EMBL/GenBank/DDBJ databases">
        <title>Trade-off between light-utilization and light-protection in marine flavobacteria.</title>
        <authorList>
            <person name="Kumagai Y."/>
        </authorList>
    </citation>
    <scope>NUCLEOTIDE SEQUENCE [LARGE SCALE GENOMIC DNA]</scope>
    <source>
        <strain evidence="2 3">NBRC 107125</strain>
    </source>
</reference>
<dbReference type="Proteomes" id="UP000193450">
    <property type="component" value="Chromosome"/>
</dbReference>
<accession>A0A1X9NCP4</accession>
<dbReference type="Pfam" id="PF13410">
    <property type="entry name" value="GST_C_2"/>
    <property type="match status" value="1"/>
</dbReference>
<name>A0A1X9NCP4_9GAMM</name>
<dbReference type="GO" id="GO:0016740">
    <property type="term" value="F:transferase activity"/>
    <property type="evidence" value="ECO:0007669"/>
    <property type="project" value="UniProtKB-KW"/>
</dbReference>